<evidence type="ECO:0000313" key="1">
    <source>
        <dbReference type="EMBL" id="CAD6197001.1"/>
    </source>
</evidence>
<evidence type="ECO:0000313" key="2">
    <source>
        <dbReference type="Proteomes" id="UP000835052"/>
    </source>
</evidence>
<dbReference type="Proteomes" id="UP000835052">
    <property type="component" value="Unassembled WGS sequence"/>
</dbReference>
<comment type="caution">
    <text evidence="1">The sequence shown here is derived from an EMBL/GenBank/DDBJ whole genome shotgun (WGS) entry which is preliminary data.</text>
</comment>
<sequence length="146" mass="17011">MELLDNLFDRLNELTSLSNNEDFAVAVKEAKKFSKRVSSIRSNDQQIEKKLLNELDLEEKRHFQLRQKAEEIRTQIAQIQKSIAKESRFHDDQKEYLSVALPESHQKGARIDAIKEEAARSLQALAELKKDKYTSLYNKNNCEQAF</sequence>
<protein>
    <submittedName>
        <fullName evidence="1">Uncharacterized protein</fullName>
    </submittedName>
</protein>
<accession>A0A8S1HKE6</accession>
<dbReference type="AlphaFoldDB" id="A0A8S1HKE6"/>
<name>A0A8S1HKE6_9PELO</name>
<dbReference type="EMBL" id="CAJGYM010000083">
    <property type="protein sequence ID" value="CAD6197001.1"/>
    <property type="molecule type" value="Genomic_DNA"/>
</dbReference>
<organism evidence="1 2">
    <name type="scientific">Caenorhabditis auriculariae</name>
    <dbReference type="NCBI Taxonomy" id="2777116"/>
    <lineage>
        <taxon>Eukaryota</taxon>
        <taxon>Metazoa</taxon>
        <taxon>Ecdysozoa</taxon>
        <taxon>Nematoda</taxon>
        <taxon>Chromadorea</taxon>
        <taxon>Rhabditida</taxon>
        <taxon>Rhabditina</taxon>
        <taxon>Rhabditomorpha</taxon>
        <taxon>Rhabditoidea</taxon>
        <taxon>Rhabditidae</taxon>
        <taxon>Peloderinae</taxon>
        <taxon>Caenorhabditis</taxon>
    </lineage>
</organism>
<reference evidence="1" key="1">
    <citation type="submission" date="2020-10" db="EMBL/GenBank/DDBJ databases">
        <authorList>
            <person name="Kikuchi T."/>
        </authorList>
    </citation>
    <scope>NUCLEOTIDE SEQUENCE</scope>
    <source>
        <strain evidence="1">NKZ352</strain>
    </source>
</reference>
<gene>
    <name evidence="1" type="ORF">CAUJ_LOCUS12912</name>
</gene>
<proteinExistence type="predicted"/>
<keyword evidence="2" id="KW-1185">Reference proteome</keyword>